<protein>
    <submittedName>
        <fullName evidence="1">Uncharacterized protein</fullName>
    </submittedName>
</protein>
<evidence type="ECO:0000313" key="2">
    <source>
        <dbReference type="Proteomes" id="UP000199639"/>
    </source>
</evidence>
<gene>
    <name evidence="1" type="ORF">SAMN05216368_1263</name>
</gene>
<dbReference type="Proteomes" id="UP000199639">
    <property type="component" value="Unassembled WGS sequence"/>
</dbReference>
<dbReference type="EMBL" id="FNIB01000026">
    <property type="protein sequence ID" value="SDO59062.1"/>
    <property type="molecule type" value="Genomic_DNA"/>
</dbReference>
<name>A0A5E9H0H1_9MICO</name>
<evidence type="ECO:0000313" key="1">
    <source>
        <dbReference type="EMBL" id="SDO59062.1"/>
    </source>
</evidence>
<sequence length="38" mass="3898">MADLLGDELFALDGFAVALDLEGAHISFGDEAVAFGEA</sequence>
<proteinExistence type="predicted"/>
<accession>A0A5E9H0H1</accession>
<organism evidence="1 2">
    <name type="scientific">Cryobacterium flavum</name>
    <dbReference type="NCBI Taxonomy" id="1424659"/>
    <lineage>
        <taxon>Bacteria</taxon>
        <taxon>Bacillati</taxon>
        <taxon>Actinomycetota</taxon>
        <taxon>Actinomycetes</taxon>
        <taxon>Micrococcales</taxon>
        <taxon>Microbacteriaceae</taxon>
        <taxon>Cryobacterium</taxon>
    </lineage>
</organism>
<reference evidence="1 2" key="1">
    <citation type="submission" date="2016-10" db="EMBL/GenBank/DDBJ databases">
        <authorList>
            <person name="Varghese N."/>
            <person name="Submissions S."/>
        </authorList>
    </citation>
    <scope>NUCLEOTIDE SEQUENCE [LARGE SCALE GENOMIC DNA]</scope>
    <source>
        <strain evidence="1 2">CGMCC 1.11215</strain>
    </source>
</reference>
<dbReference type="AlphaFoldDB" id="A0A5E9H0H1"/>